<comment type="caution">
    <text evidence="1">The sequence shown here is derived from an EMBL/GenBank/DDBJ whole genome shotgun (WGS) entry which is preliminary data.</text>
</comment>
<accession>A0A3M2LKY7</accession>
<sequence length="235" mass="24489">MNAETNAETVPAKGPASRDCWADPERLLTGVVGLLRAPLPEVLGRLSEALAEVVPHHTLLLLTGDCAASALKWHGDGTLTGPGALAELRRLAEDVAMDEPCLDRAALGPAGERHPVLAVPARPSGSAGALLAVVLDEDRAPEPARRRIAWLLWQLTSVHIATLNARMEPAKLGVGRAVADERARLAAEFTDAQAMALTTVLGALRSRGLTDAAARAAATDLAAAALVELRAAGER</sequence>
<evidence type="ECO:0000313" key="2">
    <source>
        <dbReference type="Proteomes" id="UP000278673"/>
    </source>
</evidence>
<reference evidence="1 2" key="1">
    <citation type="submission" date="2018-10" db="EMBL/GenBank/DDBJ databases">
        <title>Isolation, diversity and antifungal activity of actinobacteria from wheat.</title>
        <authorList>
            <person name="Han C."/>
        </authorList>
    </citation>
    <scope>NUCLEOTIDE SEQUENCE [LARGE SCALE GENOMIC DNA]</scope>
    <source>
        <strain evidence="1 2">NEAU-YY642</strain>
    </source>
</reference>
<feature type="non-terminal residue" evidence="1">
    <location>
        <position position="235"/>
    </location>
</feature>
<dbReference type="Proteomes" id="UP000278673">
    <property type="component" value="Unassembled WGS sequence"/>
</dbReference>
<proteinExistence type="predicted"/>
<evidence type="ECO:0000313" key="1">
    <source>
        <dbReference type="EMBL" id="RMI38127.1"/>
    </source>
</evidence>
<dbReference type="EMBL" id="RFFJ01000097">
    <property type="protein sequence ID" value="RMI38127.1"/>
    <property type="molecule type" value="Genomic_DNA"/>
</dbReference>
<organism evidence="1 2">
    <name type="scientific">Streptomyces triticirhizae</name>
    <dbReference type="NCBI Taxonomy" id="2483353"/>
    <lineage>
        <taxon>Bacteria</taxon>
        <taxon>Bacillati</taxon>
        <taxon>Actinomycetota</taxon>
        <taxon>Actinomycetes</taxon>
        <taxon>Kitasatosporales</taxon>
        <taxon>Streptomycetaceae</taxon>
        <taxon>Streptomyces</taxon>
    </lineage>
</organism>
<protein>
    <submittedName>
        <fullName evidence="1">Helix-turn-helix transcriptional regulator</fullName>
    </submittedName>
</protein>
<gene>
    <name evidence="1" type="ORF">EBN88_17445</name>
</gene>
<dbReference type="AlphaFoldDB" id="A0A3M2LKY7"/>
<keyword evidence="2" id="KW-1185">Reference proteome</keyword>
<name>A0A3M2LKY7_9ACTN</name>